<dbReference type="EMBL" id="BAUU01000026">
    <property type="protein sequence ID" value="GAE31926.1"/>
    <property type="molecule type" value="Genomic_DNA"/>
</dbReference>
<sequence>MAELYILDQDDRLLTVITEETGLIEAPFREELNRISNQPSHLLLKQTGKKRLI</sequence>
<accession>W4QIN1</accession>
<dbReference type="RefSeq" id="WP_156315001.1">
    <property type="nucleotide sequence ID" value="NZ_BAUU01000026.1"/>
</dbReference>
<evidence type="ECO:0000313" key="2">
    <source>
        <dbReference type="Proteomes" id="UP000018895"/>
    </source>
</evidence>
<evidence type="ECO:0000313" key="1">
    <source>
        <dbReference type="EMBL" id="GAE31926.1"/>
    </source>
</evidence>
<dbReference type="Proteomes" id="UP000018895">
    <property type="component" value="Unassembled WGS sequence"/>
</dbReference>
<protein>
    <submittedName>
        <fullName evidence="1">Uncharacterized protein</fullName>
    </submittedName>
</protein>
<proteinExistence type="predicted"/>
<name>W4QIN1_9BACI</name>
<dbReference type="STRING" id="1236971.JCM9152_3426"/>
<comment type="caution">
    <text evidence="1">The sequence shown here is derived from an EMBL/GenBank/DDBJ whole genome shotgun (WGS) entry which is preliminary data.</text>
</comment>
<reference evidence="1" key="1">
    <citation type="journal article" date="2014" name="Genome Announc.">
        <title>Draft Genome Sequences of Three Alkaliphilic Bacillus Strains, Bacillus wakoensis JCM 9140T, Bacillus akibai JCM 9157T, and Bacillus hemicellulosilyticus JCM 9152T.</title>
        <authorList>
            <person name="Yuki M."/>
            <person name="Oshima K."/>
            <person name="Suda W."/>
            <person name="Oshida Y."/>
            <person name="Kitamura K."/>
            <person name="Iida T."/>
            <person name="Hattori M."/>
            <person name="Ohkuma M."/>
        </authorList>
    </citation>
    <scope>NUCLEOTIDE SEQUENCE [LARGE SCALE GENOMIC DNA]</scope>
    <source>
        <strain evidence="1">JCM 9152</strain>
    </source>
</reference>
<dbReference type="AlphaFoldDB" id="W4QIN1"/>
<keyword evidence="2" id="KW-1185">Reference proteome</keyword>
<organism evidence="1 2">
    <name type="scientific">Halalkalibacter hemicellulosilyticusJCM 9152</name>
    <dbReference type="NCBI Taxonomy" id="1236971"/>
    <lineage>
        <taxon>Bacteria</taxon>
        <taxon>Bacillati</taxon>
        <taxon>Bacillota</taxon>
        <taxon>Bacilli</taxon>
        <taxon>Bacillales</taxon>
        <taxon>Bacillaceae</taxon>
        <taxon>Halalkalibacter</taxon>
    </lineage>
</organism>
<gene>
    <name evidence="1" type="ORF">JCM9152_3426</name>
</gene>